<keyword evidence="1" id="KW-0812">Transmembrane</keyword>
<comment type="caution">
    <text evidence="2">The sequence shown here is derived from an EMBL/GenBank/DDBJ whole genome shotgun (WGS) entry which is preliminary data.</text>
</comment>
<feature type="transmembrane region" description="Helical" evidence="1">
    <location>
        <begin position="12"/>
        <end position="29"/>
    </location>
</feature>
<dbReference type="Proteomes" id="UP000553459">
    <property type="component" value="Unassembled WGS sequence"/>
</dbReference>
<keyword evidence="1" id="KW-0472">Membrane</keyword>
<evidence type="ECO:0000256" key="1">
    <source>
        <dbReference type="SAM" id="Phobius"/>
    </source>
</evidence>
<sequence length="189" mass="22398">MRKLTPSVKGLIFSFLAVIGAFAIYYNYLKKENQYLVDNPTPDVYYFKINDDAEKIIASGQYVNVALSTGENNIKVFDRNKKLLYDSLFTVSKVRGLLNITHQDYYINRQYYGYNIDKDSLRAQHALKVDGETLFTDAQKVNKLYTEDFYYNVNEDYDAVIKNMQKLESRTKIFRKQDFLNYYKNYYNE</sequence>
<keyword evidence="1" id="KW-1133">Transmembrane helix</keyword>
<name>A0A845PUA5_9FLAO</name>
<dbReference type="RefSeq" id="WP_166518928.1">
    <property type="nucleotide sequence ID" value="NZ_JAAABJ010000366.1"/>
</dbReference>
<protein>
    <submittedName>
        <fullName evidence="2">Uncharacterized protein</fullName>
    </submittedName>
</protein>
<gene>
    <name evidence="2" type="ORF">GNY06_04110</name>
</gene>
<evidence type="ECO:0000313" key="3">
    <source>
        <dbReference type="Proteomes" id="UP000553459"/>
    </source>
</evidence>
<organism evidence="2 3">
    <name type="scientific">Elizabethkingia argenteiflava</name>
    <dbReference type="NCBI Taxonomy" id="2681556"/>
    <lineage>
        <taxon>Bacteria</taxon>
        <taxon>Pseudomonadati</taxon>
        <taxon>Bacteroidota</taxon>
        <taxon>Flavobacteriia</taxon>
        <taxon>Flavobacteriales</taxon>
        <taxon>Weeksellaceae</taxon>
        <taxon>Elizabethkingia</taxon>
    </lineage>
</organism>
<dbReference type="EMBL" id="JAAABJ010000366">
    <property type="protein sequence ID" value="NAW50601.1"/>
    <property type="molecule type" value="Genomic_DNA"/>
</dbReference>
<reference evidence="2 3" key="1">
    <citation type="submission" date="2019-11" db="EMBL/GenBank/DDBJ databases">
        <title>Characterization of Elizabethkingia argenteiflava sp. nov., isolated from inner surface of Soybean Pods.</title>
        <authorList>
            <person name="Mo S."/>
        </authorList>
    </citation>
    <scope>NUCLEOTIDE SEQUENCE [LARGE SCALE GENOMIC DNA]</scope>
    <source>
        <strain evidence="2 3">YB22</strain>
    </source>
</reference>
<keyword evidence="3" id="KW-1185">Reference proteome</keyword>
<dbReference type="AlphaFoldDB" id="A0A845PUA5"/>
<proteinExistence type="predicted"/>
<accession>A0A845PUA5</accession>
<evidence type="ECO:0000313" key="2">
    <source>
        <dbReference type="EMBL" id="NAW50601.1"/>
    </source>
</evidence>